<feature type="region of interest" description="Disordered" evidence="1">
    <location>
        <begin position="129"/>
        <end position="154"/>
    </location>
</feature>
<feature type="compositionally biased region" description="Basic residues" evidence="1">
    <location>
        <begin position="45"/>
        <end position="54"/>
    </location>
</feature>
<evidence type="ECO:0000313" key="3">
    <source>
        <dbReference type="EMBL" id="GAA0143117.1"/>
    </source>
</evidence>
<dbReference type="Pfam" id="PF25597">
    <property type="entry name" value="SH3_retrovirus"/>
    <property type="match status" value="1"/>
</dbReference>
<organism evidence="3 4">
    <name type="scientific">Lithospermum erythrorhizon</name>
    <name type="common">Purple gromwell</name>
    <name type="synonym">Lithospermum officinale var. erythrorhizon</name>
    <dbReference type="NCBI Taxonomy" id="34254"/>
    <lineage>
        <taxon>Eukaryota</taxon>
        <taxon>Viridiplantae</taxon>
        <taxon>Streptophyta</taxon>
        <taxon>Embryophyta</taxon>
        <taxon>Tracheophyta</taxon>
        <taxon>Spermatophyta</taxon>
        <taxon>Magnoliopsida</taxon>
        <taxon>eudicotyledons</taxon>
        <taxon>Gunneridae</taxon>
        <taxon>Pentapetalae</taxon>
        <taxon>asterids</taxon>
        <taxon>lamiids</taxon>
        <taxon>Boraginales</taxon>
        <taxon>Boraginaceae</taxon>
        <taxon>Boraginoideae</taxon>
        <taxon>Lithospermeae</taxon>
        <taxon>Lithospermum</taxon>
    </lineage>
</organism>
<accession>A0AAV3NW71</accession>
<feature type="region of interest" description="Disordered" evidence="1">
    <location>
        <begin position="42"/>
        <end position="67"/>
    </location>
</feature>
<evidence type="ECO:0000259" key="2">
    <source>
        <dbReference type="Pfam" id="PF25597"/>
    </source>
</evidence>
<gene>
    <name evidence="3" type="ORF">LIER_03874</name>
</gene>
<dbReference type="AlphaFoldDB" id="A0AAV3NW71"/>
<sequence length="217" mass="24687">MTMKELALRLRIKEDNKNTGVISALPNPYVGEVKANVVEQGSASKIRKGKRSKFAPRGPSFKRNGHDYRGPKTVEAIFIGYAHNSNAYQFLVHKSDNSRVHKNSILESRNAKFFEHVFPLKTSEEVRKPEGSVELETVSKSSQPKGIEDEDPRRSKRTRFKKIYGPDFVTFVLDNEPRTYSEVMSLTEAPHWKEAIRSEVEPILKSYLGVSGSTTWM</sequence>
<feature type="domain" description="Retroviral polymerase SH3-like" evidence="2">
    <location>
        <begin position="71"/>
        <end position="124"/>
    </location>
</feature>
<evidence type="ECO:0000313" key="4">
    <source>
        <dbReference type="Proteomes" id="UP001454036"/>
    </source>
</evidence>
<proteinExistence type="predicted"/>
<keyword evidence="4" id="KW-1185">Reference proteome</keyword>
<protein>
    <recommendedName>
        <fullName evidence="2">Retroviral polymerase SH3-like domain-containing protein</fullName>
    </recommendedName>
</protein>
<comment type="caution">
    <text evidence="3">The sequence shown here is derived from an EMBL/GenBank/DDBJ whole genome shotgun (WGS) entry which is preliminary data.</text>
</comment>
<evidence type="ECO:0000256" key="1">
    <source>
        <dbReference type="SAM" id="MobiDB-lite"/>
    </source>
</evidence>
<dbReference type="EMBL" id="BAABME010000478">
    <property type="protein sequence ID" value="GAA0143117.1"/>
    <property type="molecule type" value="Genomic_DNA"/>
</dbReference>
<name>A0AAV3NW71_LITER</name>
<reference evidence="3 4" key="1">
    <citation type="submission" date="2024-01" db="EMBL/GenBank/DDBJ databases">
        <title>The complete chloroplast genome sequence of Lithospermum erythrorhizon: insights into the phylogenetic relationship among Boraginaceae species and the maternal lineages of purple gromwells.</title>
        <authorList>
            <person name="Okada T."/>
            <person name="Watanabe K."/>
        </authorList>
    </citation>
    <scope>NUCLEOTIDE SEQUENCE [LARGE SCALE GENOMIC DNA]</scope>
</reference>
<dbReference type="InterPro" id="IPR057670">
    <property type="entry name" value="SH3_retrovirus"/>
</dbReference>
<dbReference type="Proteomes" id="UP001454036">
    <property type="component" value="Unassembled WGS sequence"/>
</dbReference>